<dbReference type="SUPFAM" id="SSF55729">
    <property type="entry name" value="Acyl-CoA N-acyltransferases (Nat)"/>
    <property type="match status" value="1"/>
</dbReference>
<dbReference type="AlphaFoldDB" id="A0A9D2SK67"/>
<gene>
    <name evidence="1" type="ORF">H9935_03455</name>
</gene>
<accession>A0A9D2SK67</accession>
<reference evidence="1" key="1">
    <citation type="journal article" date="2021" name="PeerJ">
        <title>Extensive microbial diversity within the chicken gut microbiome revealed by metagenomics and culture.</title>
        <authorList>
            <person name="Gilroy R."/>
            <person name="Ravi A."/>
            <person name="Getino M."/>
            <person name="Pursley I."/>
            <person name="Horton D.L."/>
            <person name="Alikhan N.F."/>
            <person name="Baker D."/>
            <person name="Gharbi K."/>
            <person name="Hall N."/>
            <person name="Watson M."/>
            <person name="Adriaenssens E.M."/>
            <person name="Foster-Nyarko E."/>
            <person name="Jarju S."/>
            <person name="Secka A."/>
            <person name="Antonio M."/>
            <person name="Oren A."/>
            <person name="Chaudhuri R.R."/>
            <person name="La Ragione R."/>
            <person name="Hildebrand F."/>
            <person name="Pallen M.J."/>
        </authorList>
    </citation>
    <scope>NUCLEOTIDE SEQUENCE</scope>
    <source>
        <strain evidence="1">ChiSxjej6B18-287</strain>
    </source>
</reference>
<dbReference type="Proteomes" id="UP000823893">
    <property type="component" value="Unassembled WGS sequence"/>
</dbReference>
<comment type="caution">
    <text evidence="1">The sequence shown here is derived from an EMBL/GenBank/DDBJ whole genome shotgun (WGS) entry which is preliminary data.</text>
</comment>
<evidence type="ECO:0008006" key="3">
    <source>
        <dbReference type="Google" id="ProtNLM"/>
    </source>
</evidence>
<evidence type="ECO:0000313" key="1">
    <source>
        <dbReference type="EMBL" id="HJC09855.1"/>
    </source>
</evidence>
<dbReference type="Gene3D" id="3.40.630.30">
    <property type="match status" value="1"/>
</dbReference>
<reference evidence="1" key="2">
    <citation type="submission" date="2021-04" db="EMBL/GenBank/DDBJ databases">
        <authorList>
            <person name="Gilroy R."/>
        </authorList>
    </citation>
    <scope>NUCLEOTIDE SEQUENCE</scope>
    <source>
        <strain evidence="1">ChiSxjej6B18-287</strain>
    </source>
</reference>
<dbReference type="InterPro" id="IPR016181">
    <property type="entry name" value="Acyl_CoA_acyltransferase"/>
</dbReference>
<protein>
    <recommendedName>
        <fullName evidence="3">N-acetyltransferase domain-containing protein</fullName>
    </recommendedName>
</protein>
<evidence type="ECO:0000313" key="2">
    <source>
        <dbReference type="Proteomes" id="UP000823893"/>
    </source>
</evidence>
<organism evidence="1 2">
    <name type="scientific">Candidatus Blautia merdigallinarum</name>
    <dbReference type="NCBI Taxonomy" id="2838495"/>
    <lineage>
        <taxon>Bacteria</taxon>
        <taxon>Bacillati</taxon>
        <taxon>Bacillota</taxon>
        <taxon>Clostridia</taxon>
        <taxon>Lachnospirales</taxon>
        <taxon>Lachnospiraceae</taxon>
        <taxon>Blautia</taxon>
    </lineage>
</organism>
<dbReference type="EMBL" id="DWWV01000041">
    <property type="protein sequence ID" value="HJC09855.1"/>
    <property type="molecule type" value="Genomic_DNA"/>
</dbReference>
<name>A0A9D2SK67_9FIRM</name>
<proteinExistence type="predicted"/>
<sequence>MRAESSIYEIKGKELILRNPEESDAERLLSYLKTTSRETPYLIREPEEITLTLEEEKEFIKGQNNSEHNLLLIGLLNGEHVGNCSLMRMDLKRYQHRAVMAIALYQKYTGLRPFLPKHLFLLAGYRRLLYN</sequence>